<dbReference type="Proteomes" id="UP001630127">
    <property type="component" value="Unassembled WGS sequence"/>
</dbReference>
<evidence type="ECO:0000313" key="2">
    <source>
        <dbReference type="EMBL" id="KAL3534436.1"/>
    </source>
</evidence>
<sequence length="123" mass="13859">MSEDTPLPDRPTNDNMISRDSTLLPTDRQPMLSQGTIEIKVDRVRVLGCVWDDHLARFHTRKQKTVDEDEIADFLSDSAEVVRAPKTRELLRLLYQQLLDSLSSKGLESTLDESNASLGFSAV</sequence>
<proteinExistence type="predicted"/>
<feature type="compositionally biased region" description="Polar residues" evidence="1">
    <location>
        <begin position="13"/>
        <end position="24"/>
    </location>
</feature>
<evidence type="ECO:0000313" key="3">
    <source>
        <dbReference type="Proteomes" id="UP001630127"/>
    </source>
</evidence>
<dbReference type="AlphaFoldDB" id="A0ABD3ATA0"/>
<dbReference type="EMBL" id="JBJUIK010000002">
    <property type="protein sequence ID" value="KAL3534436.1"/>
    <property type="molecule type" value="Genomic_DNA"/>
</dbReference>
<comment type="caution">
    <text evidence="2">The sequence shown here is derived from an EMBL/GenBank/DDBJ whole genome shotgun (WGS) entry which is preliminary data.</text>
</comment>
<evidence type="ECO:0000256" key="1">
    <source>
        <dbReference type="SAM" id="MobiDB-lite"/>
    </source>
</evidence>
<reference evidence="2 3" key="1">
    <citation type="submission" date="2024-11" db="EMBL/GenBank/DDBJ databases">
        <title>A near-complete genome assembly of Cinchona calisaya.</title>
        <authorList>
            <person name="Lian D.C."/>
            <person name="Zhao X.W."/>
            <person name="Wei L."/>
        </authorList>
    </citation>
    <scope>NUCLEOTIDE SEQUENCE [LARGE SCALE GENOMIC DNA]</scope>
    <source>
        <tissue evidence="2">Nenye</tissue>
    </source>
</reference>
<accession>A0ABD3ATA0</accession>
<name>A0ABD3ATA0_9GENT</name>
<gene>
    <name evidence="2" type="ORF">ACH5RR_002897</name>
</gene>
<protein>
    <submittedName>
        <fullName evidence="2">Uncharacterized protein</fullName>
    </submittedName>
</protein>
<organism evidence="2 3">
    <name type="scientific">Cinchona calisaya</name>
    <dbReference type="NCBI Taxonomy" id="153742"/>
    <lineage>
        <taxon>Eukaryota</taxon>
        <taxon>Viridiplantae</taxon>
        <taxon>Streptophyta</taxon>
        <taxon>Embryophyta</taxon>
        <taxon>Tracheophyta</taxon>
        <taxon>Spermatophyta</taxon>
        <taxon>Magnoliopsida</taxon>
        <taxon>eudicotyledons</taxon>
        <taxon>Gunneridae</taxon>
        <taxon>Pentapetalae</taxon>
        <taxon>asterids</taxon>
        <taxon>lamiids</taxon>
        <taxon>Gentianales</taxon>
        <taxon>Rubiaceae</taxon>
        <taxon>Cinchonoideae</taxon>
        <taxon>Cinchoneae</taxon>
        <taxon>Cinchona</taxon>
    </lineage>
</organism>
<feature type="region of interest" description="Disordered" evidence="1">
    <location>
        <begin position="1"/>
        <end position="28"/>
    </location>
</feature>
<keyword evidence="3" id="KW-1185">Reference proteome</keyword>